<dbReference type="InterPro" id="IPR011527">
    <property type="entry name" value="ABC1_TM_dom"/>
</dbReference>
<feature type="transmembrane region" description="Helical" evidence="10">
    <location>
        <begin position="296"/>
        <end position="313"/>
    </location>
</feature>
<dbReference type="Pfam" id="PF00664">
    <property type="entry name" value="ABC_membrane"/>
    <property type="match status" value="1"/>
</dbReference>
<dbReference type="Pfam" id="PF00005">
    <property type="entry name" value="ABC_tran"/>
    <property type="match status" value="1"/>
</dbReference>
<dbReference type="GO" id="GO:0005524">
    <property type="term" value="F:ATP binding"/>
    <property type="evidence" value="ECO:0007669"/>
    <property type="project" value="UniProtKB-KW"/>
</dbReference>
<protein>
    <submittedName>
        <fullName evidence="13">Thiol reductant ABC exporter subunit CydD</fullName>
    </submittedName>
</protein>
<dbReference type="SMART" id="SM00382">
    <property type="entry name" value="AAA"/>
    <property type="match status" value="1"/>
</dbReference>
<dbReference type="GO" id="GO:0005886">
    <property type="term" value="C:plasma membrane"/>
    <property type="evidence" value="ECO:0007669"/>
    <property type="project" value="UniProtKB-SubCell"/>
</dbReference>
<dbReference type="PANTHER" id="PTHR24221:SF261">
    <property type="entry name" value="GLUTATHIONE_L-CYSTEINE TRANSPORT SYSTEM ATP-BINDING_PERMEASE PROTEIN CYDD"/>
    <property type="match status" value="1"/>
</dbReference>
<evidence type="ECO:0000256" key="6">
    <source>
        <dbReference type="ARBA" id="ARBA00022741"/>
    </source>
</evidence>
<dbReference type="Proteomes" id="UP000288096">
    <property type="component" value="Unassembled WGS sequence"/>
</dbReference>
<dbReference type="InterPro" id="IPR014216">
    <property type="entry name" value="ABC_transptr_CydD"/>
</dbReference>
<dbReference type="GO" id="GO:0140359">
    <property type="term" value="F:ABC-type transporter activity"/>
    <property type="evidence" value="ECO:0007669"/>
    <property type="project" value="InterPro"/>
</dbReference>
<dbReference type="InterPro" id="IPR003439">
    <property type="entry name" value="ABC_transporter-like_ATP-bd"/>
</dbReference>
<feature type="transmembrane region" description="Helical" evidence="10">
    <location>
        <begin position="69"/>
        <end position="88"/>
    </location>
</feature>
<evidence type="ECO:0000259" key="11">
    <source>
        <dbReference type="PROSITE" id="PS50893"/>
    </source>
</evidence>
<accession>A0A401FY83</accession>
<feature type="domain" description="ABC transmembrane type-1" evidence="12">
    <location>
        <begin position="35"/>
        <end position="325"/>
    </location>
</feature>
<evidence type="ECO:0000256" key="1">
    <source>
        <dbReference type="ARBA" id="ARBA00004429"/>
    </source>
</evidence>
<dbReference type="OrthoDB" id="9772049at2"/>
<dbReference type="FunFam" id="1.20.1560.10:FF:000039">
    <property type="entry name" value="Cysteine/glutathione ABC transporter permease/ATP-binding protein CydD"/>
    <property type="match status" value="1"/>
</dbReference>
<dbReference type="AlphaFoldDB" id="A0A401FY83"/>
<dbReference type="SUPFAM" id="SSF52540">
    <property type="entry name" value="P-loop containing nucleoside triphosphate hydrolases"/>
    <property type="match status" value="1"/>
</dbReference>
<dbReference type="SUPFAM" id="SSF90123">
    <property type="entry name" value="ABC transporter transmembrane region"/>
    <property type="match status" value="1"/>
</dbReference>
<keyword evidence="4" id="KW-0997">Cell inner membrane</keyword>
<keyword evidence="2" id="KW-0813">Transport</keyword>
<dbReference type="GO" id="GO:0042883">
    <property type="term" value="P:cysteine transport"/>
    <property type="evidence" value="ECO:0007669"/>
    <property type="project" value="InterPro"/>
</dbReference>
<evidence type="ECO:0000256" key="3">
    <source>
        <dbReference type="ARBA" id="ARBA00022475"/>
    </source>
</evidence>
<dbReference type="GO" id="GO:0016887">
    <property type="term" value="F:ATP hydrolysis activity"/>
    <property type="evidence" value="ECO:0007669"/>
    <property type="project" value="InterPro"/>
</dbReference>
<evidence type="ECO:0000313" key="13">
    <source>
        <dbReference type="EMBL" id="GBC61931.1"/>
    </source>
</evidence>
<dbReference type="NCBIfam" id="NF008379">
    <property type="entry name" value="PRK11174.1"/>
    <property type="match status" value="1"/>
</dbReference>
<keyword evidence="8 10" id="KW-1133">Transmembrane helix</keyword>
<keyword evidence="6" id="KW-0547">Nucleotide-binding</keyword>
<dbReference type="Gene3D" id="3.40.50.300">
    <property type="entry name" value="P-loop containing nucleotide triphosphate hydrolases"/>
    <property type="match status" value="1"/>
</dbReference>
<evidence type="ECO:0000256" key="4">
    <source>
        <dbReference type="ARBA" id="ARBA00022519"/>
    </source>
</evidence>
<keyword evidence="14" id="KW-1185">Reference proteome</keyword>
<proteinExistence type="predicted"/>
<dbReference type="Gene3D" id="1.20.1560.10">
    <property type="entry name" value="ABC transporter type 1, transmembrane domain"/>
    <property type="match status" value="1"/>
</dbReference>
<evidence type="ECO:0000313" key="14">
    <source>
        <dbReference type="Proteomes" id="UP000288096"/>
    </source>
</evidence>
<sequence length="603" mass="65694">MSNEFPLKSGGRSAANKSLSWLFGRAGTARIWIGFSVGAGLAGGVLLIAQARLLAHIVHSVVMDHTGRAALIPFFAGLAGIIALRAVLAWGREVAGFRAGATVRDRLRMEILSHLAALGPAHLAGERTGALSAAVMEQTEGVHDFFAHYLPQMALAVMIPVAILAVVFPVNWAAGTLFLFTAPMIPLFMILVGMGAESVSQRNFQALARLSAHFLDVLQGLTTLKLFDRSRAEKEAVSRVSEAFRKRTMSVLRIAFLSSAVLEFFSSLSIAMVAVYLGTRYLGYADFGSWGRPLTFAHGFFILLLAPDVYLPLRELGTHYHARAEAVGAAEEILKILSVPCPRPVADEKPWTPPGTMRISLRDLRFAYENGRRPALRGVTLDLKPGERVAVVGASGAGKTTLLNLLLGFLQPDQGEIRISGTPLSRISPEIWHRQIAWIGQNPALFHGTIRENILMDRPEADEDAVWRAAESAGVARFARHLPDGLDTRVGEQNIGLSRGQAQRVALARAWLRDAPLLLLDEPTAALDAETEAEISDALDRLSRGKTLLALTHRLTHIRRFDRIVVLAQGRIAEQGTYDDLMAAGGSFYRFDTRFPEEAGRGE</sequence>
<keyword evidence="7" id="KW-0067">ATP-binding</keyword>
<dbReference type="InterPro" id="IPR039421">
    <property type="entry name" value="Type_1_exporter"/>
</dbReference>
<dbReference type="GO" id="GO:0034040">
    <property type="term" value="F:ATPase-coupled lipid transmembrane transporter activity"/>
    <property type="evidence" value="ECO:0007669"/>
    <property type="project" value="TreeGrafter"/>
</dbReference>
<keyword evidence="3" id="KW-1003">Cell membrane</keyword>
<evidence type="ECO:0000256" key="8">
    <source>
        <dbReference type="ARBA" id="ARBA00022989"/>
    </source>
</evidence>
<feature type="transmembrane region" description="Helical" evidence="10">
    <location>
        <begin position="153"/>
        <end position="172"/>
    </location>
</feature>
<feature type="domain" description="ABC transporter" evidence="11">
    <location>
        <begin position="359"/>
        <end position="594"/>
    </location>
</feature>
<gene>
    <name evidence="13" type="ORF">DENIS_2893</name>
</gene>
<keyword evidence="9 10" id="KW-0472">Membrane</keyword>
<organism evidence="13 14">
    <name type="scientific">Desulfonema ishimotonii</name>
    <dbReference type="NCBI Taxonomy" id="45657"/>
    <lineage>
        <taxon>Bacteria</taxon>
        <taxon>Pseudomonadati</taxon>
        <taxon>Thermodesulfobacteriota</taxon>
        <taxon>Desulfobacteria</taxon>
        <taxon>Desulfobacterales</taxon>
        <taxon>Desulfococcaceae</taxon>
        <taxon>Desulfonema</taxon>
    </lineage>
</organism>
<feature type="transmembrane region" description="Helical" evidence="10">
    <location>
        <begin position="254"/>
        <end position="276"/>
    </location>
</feature>
<evidence type="ECO:0000256" key="2">
    <source>
        <dbReference type="ARBA" id="ARBA00022448"/>
    </source>
</evidence>
<evidence type="ECO:0000256" key="10">
    <source>
        <dbReference type="SAM" id="Phobius"/>
    </source>
</evidence>
<evidence type="ECO:0000256" key="5">
    <source>
        <dbReference type="ARBA" id="ARBA00022692"/>
    </source>
</evidence>
<comment type="caution">
    <text evidence="13">The sequence shown here is derived from an EMBL/GenBank/DDBJ whole genome shotgun (WGS) entry which is preliminary data.</text>
</comment>
<dbReference type="InterPro" id="IPR027417">
    <property type="entry name" value="P-loop_NTPase"/>
</dbReference>
<dbReference type="NCBIfam" id="TIGR02857">
    <property type="entry name" value="CydD"/>
    <property type="match status" value="1"/>
</dbReference>
<dbReference type="FunFam" id="3.40.50.300:FF:001001">
    <property type="entry name" value="Multidrug ABC transporter ATP-binding protein"/>
    <property type="match status" value="1"/>
</dbReference>
<comment type="subcellular location">
    <subcellularLocation>
        <location evidence="1">Cell inner membrane</location>
        <topology evidence="1">Multi-pass membrane protein</topology>
    </subcellularLocation>
</comment>
<keyword evidence="5 10" id="KW-0812">Transmembrane</keyword>
<evidence type="ECO:0000256" key="9">
    <source>
        <dbReference type="ARBA" id="ARBA00023136"/>
    </source>
</evidence>
<reference evidence="14" key="1">
    <citation type="submission" date="2017-11" db="EMBL/GenBank/DDBJ databases">
        <authorList>
            <person name="Watanabe M."/>
            <person name="Kojima H."/>
        </authorList>
    </citation>
    <scope>NUCLEOTIDE SEQUENCE [LARGE SCALE GENOMIC DNA]</scope>
    <source>
        <strain evidence="14">Tokyo 01</strain>
    </source>
</reference>
<dbReference type="PANTHER" id="PTHR24221">
    <property type="entry name" value="ATP-BINDING CASSETTE SUB-FAMILY B"/>
    <property type="match status" value="1"/>
</dbReference>
<dbReference type="PROSITE" id="PS50929">
    <property type="entry name" value="ABC_TM1F"/>
    <property type="match status" value="1"/>
</dbReference>
<dbReference type="InterPro" id="IPR003593">
    <property type="entry name" value="AAA+_ATPase"/>
</dbReference>
<dbReference type="CDD" id="cd18584">
    <property type="entry name" value="ABC_6TM_AarD_CydD"/>
    <property type="match status" value="1"/>
</dbReference>
<evidence type="ECO:0000256" key="7">
    <source>
        <dbReference type="ARBA" id="ARBA00022840"/>
    </source>
</evidence>
<evidence type="ECO:0000259" key="12">
    <source>
        <dbReference type="PROSITE" id="PS50929"/>
    </source>
</evidence>
<dbReference type="EMBL" id="BEXT01000001">
    <property type="protein sequence ID" value="GBC61931.1"/>
    <property type="molecule type" value="Genomic_DNA"/>
</dbReference>
<reference evidence="14" key="2">
    <citation type="submission" date="2019-01" db="EMBL/GenBank/DDBJ databases">
        <title>Genome sequence of Desulfonema ishimotonii strain Tokyo 01.</title>
        <authorList>
            <person name="Fukui M."/>
        </authorList>
    </citation>
    <scope>NUCLEOTIDE SEQUENCE [LARGE SCALE GENOMIC DNA]</scope>
    <source>
        <strain evidence="14">Tokyo 01</strain>
    </source>
</reference>
<feature type="transmembrane region" description="Helical" evidence="10">
    <location>
        <begin position="31"/>
        <end position="49"/>
    </location>
</feature>
<dbReference type="RefSeq" id="WP_124329157.1">
    <property type="nucleotide sequence ID" value="NZ_BEXT01000001.1"/>
</dbReference>
<dbReference type="PROSITE" id="PS50893">
    <property type="entry name" value="ABC_TRANSPORTER_2"/>
    <property type="match status" value="1"/>
</dbReference>
<name>A0A401FY83_9BACT</name>
<feature type="transmembrane region" description="Helical" evidence="10">
    <location>
        <begin position="178"/>
        <end position="196"/>
    </location>
</feature>
<dbReference type="InterPro" id="IPR036640">
    <property type="entry name" value="ABC1_TM_sf"/>
</dbReference>